<dbReference type="EMBL" id="GBXM01050122">
    <property type="protein sequence ID" value="JAH58455.1"/>
    <property type="molecule type" value="Transcribed_RNA"/>
</dbReference>
<organism evidence="1">
    <name type="scientific">Anguilla anguilla</name>
    <name type="common">European freshwater eel</name>
    <name type="synonym">Muraena anguilla</name>
    <dbReference type="NCBI Taxonomy" id="7936"/>
    <lineage>
        <taxon>Eukaryota</taxon>
        <taxon>Metazoa</taxon>
        <taxon>Chordata</taxon>
        <taxon>Craniata</taxon>
        <taxon>Vertebrata</taxon>
        <taxon>Euteleostomi</taxon>
        <taxon>Actinopterygii</taxon>
        <taxon>Neopterygii</taxon>
        <taxon>Teleostei</taxon>
        <taxon>Anguilliformes</taxon>
        <taxon>Anguillidae</taxon>
        <taxon>Anguilla</taxon>
    </lineage>
</organism>
<proteinExistence type="predicted"/>
<reference evidence="1" key="1">
    <citation type="submission" date="2014-11" db="EMBL/GenBank/DDBJ databases">
        <authorList>
            <person name="Amaro Gonzalez C."/>
        </authorList>
    </citation>
    <scope>NUCLEOTIDE SEQUENCE</scope>
</reference>
<sequence>MSSHSIFQFL</sequence>
<protein>
    <submittedName>
        <fullName evidence="1">Uncharacterized protein</fullName>
    </submittedName>
</protein>
<accession>A0A0E9TZU5</accession>
<name>A0A0E9TZU5_ANGAN</name>
<evidence type="ECO:0000313" key="1">
    <source>
        <dbReference type="EMBL" id="JAH58455.1"/>
    </source>
</evidence>
<reference evidence="1" key="2">
    <citation type="journal article" date="2015" name="Fish Shellfish Immunol.">
        <title>Early steps in the European eel (Anguilla anguilla)-Vibrio vulnificus interaction in the gills: Role of the RtxA13 toxin.</title>
        <authorList>
            <person name="Callol A."/>
            <person name="Pajuelo D."/>
            <person name="Ebbesson L."/>
            <person name="Teles M."/>
            <person name="MacKenzie S."/>
            <person name="Amaro C."/>
        </authorList>
    </citation>
    <scope>NUCLEOTIDE SEQUENCE</scope>
</reference>